<keyword evidence="2" id="KW-1185">Reference proteome</keyword>
<proteinExistence type="predicted"/>
<comment type="caution">
    <text evidence="1">The sequence shown here is derived from an EMBL/GenBank/DDBJ whole genome shotgun (WGS) entry which is preliminary data.</text>
</comment>
<gene>
    <name evidence="1" type="ORF">AYI68_g8122</name>
</gene>
<name>A0A1R0GLS2_9FUNG</name>
<sequence length="143" mass="16168">MVYDPPTLYDMGLSPEAKKDDTGLYDIQFCAALPDRSLSPKDWLKISLLFKPCISQWVKISPQDTEARKRDVITTIVYSKVNLNPNRQLIPFTNQDKTLRLRPTTVSIVAALAVAFLVNGDNRINTNSSREAESLKKRIGETR</sequence>
<reference evidence="1 2" key="1">
    <citation type="journal article" date="2016" name="Mol. Biol. Evol.">
        <title>Genome-Wide Survey of Gut Fungi (Harpellales) Reveals the First Horizontally Transferred Ubiquitin Gene from a Mosquito Host.</title>
        <authorList>
            <person name="Wang Y."/>
            <person name="White M.M."/>
            <person name="Kvist S."/>
            <person name="Moncalvo J.M."/>
        </authorList>
    </citation>
    <scope>NUCLEOTIDE SEQUENCE [LARGE SCALE GENOMIC DNA]</scope>
    <source>
        <strain evidence="1 2">ALG-7-W6</strain>
    </source>
</reference>
<accession>A0A1R0GLS2</accession>
<evidence type="ECO:0000313" key="1">
    <source>
        <dbReference type="EMBL" id="OLY77845.1"/>
    </source>
</evidence>
<evidence type="ECO:0000313" key="2">
    <source>
        <dbReference type="Proteomes" id="UP000187455"/>
    </source>
</evidence>
<organism evidence="1 2">
    <name type="scientific">Smittium mucronatum</name>
    <dbReference type="NCBI Taxonomy" id="133383"/>
    <lineage>
        <taxon>Eukaryota</taxon>
        <taxon>Fungi</taxon>
        <taxon>Fungi incertae sedis</taxon>
        <taxon>Zoopagomycota</taxon>
        <taxon>Kickxellomycotina</taxon>
        <taxon>Harpellomycetes</taxon>
        <taxon>Harpellales</taxon>
        <taxon>Legeriomycetaceae</taxon>
        <taxon>Smittium</taxon>
    </lineage>
</organism>
<dbReference type="AlphaFoldDB" id="A0A1R0GLS2"/>
<protein>
    <submittedName>
        <fullName evidence="1">Uncharacterized protein</fullName>
    </submittedName>
</protein>
<dbReference type="EMBL" id="LSSL01007633">
    <property type="protein sequence ID" value="OLY77845.1"/>
    <property type="molecule type" value="Genomic_DNA"/>
</dbReference>
<dbReference type="Proteomes" id="UP000187455">
    <property type="component" value="Unassembled WGS sequence"/>
</dbReference>